<dbReference type="Proteomes" id="UP000591626">
    <property type="component" value="Unassembled WGS sequence"/>
</dbReference>
<proteinExistence type="inferred from homology"/>
<evidence type="ECO:0000256" key="3">
    <source>
        <dbReference type="RuleBase" id="RU003345"/>
    </source>
</evidence>
<evidence type="ECO:0000256" key="1">
    <source>
        <dbReference type="ARBA" id="ARBA00023002"/>
    </source>
</evidence>
<evidence type="ECO:0000313" key="5">
    <source>
        <dbReference type="EMBL" id="NJJ02818.1"/>
    </source>
</evidence>
<dbReference type="PANTHER" id="PTHR11699">
    <property type="entry name" value="ALDEHYDE DEHYDROGENASE-RELATED"/>
    <property type="match status" value="1"/>
</dbReference>
<sequence>MLPKRLREQPLPAHLQSELVALTTNHGGEVISVASPLIDEPLGTVPAGTTDDVDEAFRRARVAQRAWAERSLADRTAVFDAFHSLVYRHRDVLADIVQLETGKDRTAAFDEVLDVLNNARYYARNAATFLAEKRRPGALPLLTRAREQRIPVGVVGQISPWNYPLSLAISDAIPALIAGNAVVAKPDSKTPFSCLVVKQLLVEAGLPSDVCQVVTGSGQKVGGAIAERCDYLMFTGSTATGKKLGRTVGERLIGYSAELGGKNTMIVAPDADVQKHARTMAIACFSNAGQLCVSIERIYVHTDIYDDFLHAFTHSTESLTLGKGLNWDYDMGSLIDDTQLKRVQTYVDDAVAKGARVVTGGTPRPDVGPLHFAPTVLADLPADANLREEEVFGPVVYVQRVGSVDEAIDLANALPYGLNASVFASPHTAWEIARRVEAGSATINDGYAATWGSMATPLGGVKESGMGRRHGRDGMTKYTEVKNIAQQRIVSMRGPHAMPKRLYGPLMTSALALGKRLRLLP</sequence>
<feature type="domain" description="Aldehyde dehydrogenase" evidence="4">
    <location>
        <begin position="27"/>
        <end position="484"/>
    </location>
</feature>
<dbReference type="GO" id="GO:0016620">
    <property type="term" value="F:oxidoreductase activity, acting on the aldehyde or oxo group of donors, NAD or NADP as acceptor"/>
    <property type="evidence" value="ECO:0007669"/>
    <property type="project" value="InterPro"/>
</dbReference>
<dbReference type="InterPro" id="IPR016162">
    <property type="entry name" value="Ald_DH_N"/>
</dbReference>
<protein>
    <submittedName>
        <fullName evidence="5">Succinate-semialdehyde dehydrogenase (NADP(+))</fullName>
    </submittedName>
</protein>
<accession>A0AAP6XK77</accession>
<evidence type="ECO:0000313" key="6">
    <source>
        <dbReference type="Proteomes" id="UP000591626"/>
    </source>
</evidence>
<dbReference type="InterPro" id="IPR029510">
    <property type="entry name" value="Ald_DH_CS_GLU"/>
</dbReference>
<comment type="caution">
    <text evidence="5">The sequence shown here is derived from an EMBL/GenBank/DDBJ whole genome shotgun (WGS) entry which is preliminary data.</text>
</comment>
<dbReference type="RefSeq" id="WP_167615416.1">
    <property type="nucleotide sequence ID" value="NZ_JAAUVV010000001.1"/>
</dbReference>
<dbReference type="Gene3D" id="3.40.605.10">
    <property type="entry name" value="Aldehyde Dehydrogenase, Chain A, domain 1"/>
    <property type="match status" value="1"/>
</dbReference>
<name>A0AAP6XK77_9CORY</name>
<dbReference type="Pfam" id="PF00171">
    <property type="entry name" value="Aldedh"/>
    <property type="match status" value="1"/>
</dbReference>
<dbReference type="EMBL" id="JAAUVV010000001">
    <property type="protein sequence ID" value="NJJ02818.1"/>
    <property type="molecule type" value="Genomic_DNA"/>
</dbReference>
<dbReference type="InterPro" id="IPR016163">
    <property type="entry name" value="Ald_DH_C"/>
</dbReference>
<organism evidence="5 6">
    <name type="scientific">Corynebacterium coyleae</name>
    <dbReference type="NCBI Taxonomy" id="53374"/>
    <lineage>
        <taxon>Bacteria</taxon>
        <taxon>Bacillati</taxon>
        <taxon>Actinomycetota</taxon>
        <taxon>Actinomycetes</taxon>
        <taxon>Mycobacteriales</taxon>
        <taxon>Corynebacteriaceae</taxon>
        <taxon>Corynebacterium</taxon>
    </lineage>
</organism>
<dbReference type="InterPro" id="IPR015590">
    <property type="entry name" value="Aldehyde_DH_dom"/>
</dbReference>
<dbReference type="PROSITE" id="PS00687">
    <property type="entry name" value="ALDEHYDE_DEHYDR_GLU"/>
    <property type="match status" value="1"/>
</dbReference>
<dbReference type="Gene3D" id="3.40.309.10">
    <property type="entry name" value="Aldehyde Dehydrogenase, Chain A, domain 2"/>
    <property type="match status" value="1"/>
</dbReference>
<feature type="active site" evidence="2">
    <location>
        <position position="258"/>
    </location>
</feature>
<dbReference type="AlphaFoldDB" id="A0AAP6XK77"/>
<evidence type="ECO:0000256" key="2">
    <source>
        <dbReference type="PROSITE-ProRule" id="PRU10007"/>
    </source>
</evidence>
<dbReference type="SUPFAM" id="SSF53720">
    <property type="entry name" value="ALDH-like"/>
    <property type="match status" value="1"/>
</dbReference>
<keyword evidence="1 3" id="KW-0560">Oxidoreductase</keyword>
<evidence type="ECO:0000259" key="4">
    <source>
        <dbReference type="Pfam" id="PF00171"/>
    </source>
</evidence>
<gene>
    <name evidence="5" type="ORF">HC138_00270</name>
</gene>
<dbReference type="NCBIfam" id="NF006916">
    <property type="entry name" value="PRK09407.1"/>
    <property type="match status" value="1"/>
</dbReference>
<reference evidence="5 6" key="1">
    <citation type="submission" date="2020-03" db="EMBL/GenBank/DDBJ databases">
        <title>Draft genome sequences of bacterial isolates from the female urobiome.</title>
        <authorList>
            <person name="Miller-Ensminger T."/>
            <person name="Wolfe A.J."/>
            <person name="Putonti C."/>
        </authorList>
    </citation>
    <scope>NUCLEOTIDE SEQUENCE [LARGE SCALE GENOMIC DNA]</scope>
    <source>
        <strain evidence="5 6">UMB8490</strain>
    </source>
</reference>
<comment type="similarity">
    <text evidence="3">Belongs to the aldehyde dehydrogenase family.</text>
</comment>
<dbReference type="InterPro" id="IPR016161">
    <property type="entry name" value="Ald_DH/histidinol_DH"/>
</dbReference>